<evidence type="ECO:0008006" key="4">
    <source>
        <dbReference type="Google" id="ProtNLM"/>
    </source>
</evidence>
<feature type="region of interest" description="Disordered" evidence="1">
    <location>
        <begin position="1"/>
        <end position="48"/>
    </location>
</feature>
<dbReference type="Gene3D" id="3.20.20.80">
    <property type="entry name" value="Glycosidases"/>
    <property type="match status" value="1"/>
</dbReference>
<feature type="compositionally biased region" description="Basic and acidic residues" evidence="1">
    <location>
        <begin position="1"/>
        <end position="37"/>
    </location>
</feature>
<dbReference type="InterPro" id="IPR013780">
    <property type="entry name" value="Glyco_hydro_b"/>
</dbReference>
<accession>A0A5B8U6S7</accession>
<dbReference type="SUPFAM" id="SSF51445">
    <property type="entry name" value="(Trans)glycosidases"/>
    <property type="match status" value="1"/>
</dbReference>
<dbReference type="Proteomes" id="UP000321805">
    <property type="component" value="Chromosome"/>
</dbReference>
<proteinExistence type="predicted"/>
<keyword evidence="3" id="KW-1185">Reference proteome</keyword>
<evidence type="ECO:0000256" key="1">
    <source>
        <dbReference type="SAM" id="MobiDB-lite"/>
    </source>
</evidence>
<evidence type="ECO:0000313" key="2">
    <source>
        <dbReference type="EMBL" id="QEC48796.1"/>
    </source>
</evidence>
<name>A0A5B8U6S7_9ACTN</name>
<gene>
    <name evidence="2" type="ORF">FSW04_15245</name>
</gene>
<organism evidence="2 3">
    <name type="scientific">Baekduia soli</name>
    <dbReference type="NCBI Taxonomy" id="496014"/>
    <lineage>
        <taxon>Bacteria</taxon>
        <taxon>Bacillati</taxon>
        <taxon>Actinomycetota</taxon>
        <taxon>Thermoleophilia</taxon>
        <taxon>Solirubrobacterales</taxon>
        <taxon>Baekduiaceae</taxon>
        <taxon>Baekduia</taxon>
    </lineage>
</organism>
<dbReference type="Gene3D" id="2.60.40.1180">
    <property type="entry name" value="Golgi alpha-mannosidase II"/>
    <property type="match status" value="1"/>
</dbReference>
<dbReference type="EMBL" id="CP042430">
    <property type="protein sequence ID" value="QEC48796.1"/>
    <property type="molecule type" value="Genomic_DNA"/>
</dbReference>
<dbReference type="AlphaFoldDB" id="A0A5B8U6S7"/>
<dbReference type="InterPro" id="IPR017853">
    <property type="entry name" value="GH"/>
</dbReference>
<dbReference type="PANTHER" id="PTHR36183:SF2">
    <property type="entry name" value="BETA-GLUCURONIDASE C-TERMINAL DOMAIN-CONTAINING PROTEIN"/>
    <property type="match status" value="1"/>
</dbReference>
<protein>
    <recommendedName>
        <fullName evidence="4">Beta-glucuronidase C-terminal domain-containing protein</fullName>
    </recommendedName>
</protein>
<dbReference type="KEGG" id="bsol:FSW04_15245"/>
<dbReference type="RefSeq" id="WP_146920736.1">
    <property type="nucleotide sequence ID" value="NZ_CP042430.1"/>
</dbReference>
<sequence>MPLDRHRGQRCDLPAGERDGDLIGLDPVDRADRDRDLPSSPEVAVTQPMRVESVAAIGSPSVLEVRLPRTRRRGQDDDRRGSPQRLTRRKDDVSPRARPGGACWRHGQLRRVHRPSPPGFHVMRTARPTAAILATSLALAATGGRWVTAARGGPLPVADATVAVARAGRVVPRSFLGFSVEYPSVSAYFGSAATPTPGLIRLLRTLDRAQHGPPALRIGGNSADATAWEPTGVRPAPQIRTALGPAFLMRLRAVEARVHAPLALALDLALQQPADAVAFARAAQTALPPGSLQSLEIGNEPDFYARRQPTPRGVLGPPRFPRLRHYGTAQYTAGALRYAAALRAGVRPLPRLVVGSLAGTAWEPAIPGLLHRMSAVRSGVALHAYPLYGCHAGPRRGVSVAGLLAPAASSGLAQRVDRMLRVEHATPSTTRVTELNSVTCGGLGGVSDTFASALWSAATLFDLVSTGVAGADIHTSAGAPYAPFAVTHRNGRIQVQARPLFYGLLLFARAAPAGSRVVPVAVRSAAGLELWSTVDARRIVRIVAINPSTTARVVSVAAPGVSSGTVASISMLRAPGPAARSGVSLGGQAIGPDGRLHGPVRSLRVVALRGRYRVALPGDSAALVTLPGPPAAAAGPGVLKASARRAVAARSTLPATRPRA</sequence>
<dbReference type="PANTHER" id="PTHR36183">
    <property type="entry name" value="BETA-GLUCURONIDASE"/>
    <property type="match status" value="1"/>
</dbReference>
<dbReference type="InterPro" id="IPR052974">
    <property type="entry name" value="GH79_Enzymes"/>
</dbReference>
<feature type="region of interest" description="Disordered" evidence="1">
    <location>
        <begin position="66"/>
        <end position="103"/>
    </location>
</feature>
<reference evidence="2 3" key="1">
    <citation type="journal article" date="2018" name="J. Microbiol.">
        <title>Baekduia soli gen. nov., sp. nov., a novel bacterium isolated from the soil of Baekdu Mountain and proposal of a novel family name, Baekduiaceae fam. nov.</title>
        <authorList>
            <person name="An D.S."/>
            <person name="Siddiqi M.Z."/>
            <person name="Kim K.H."/>
            <person name="Yu H.S."/>
            <person name="Im W.T."/>
        </authorList>
    </citation>
    <scope>NUCLEOTIDE SEQUENCE [LARGE SCALE GENOMIC DNA]</scope>
    <source>
        <strain evidence="2 3">BR7-21</strain>
    </source>
</reference>
<dbReference type="OrthoDB" id="5166947at2"/>
<evidence type="ECO:0000313" key="3">
    <source>
        <dbReference type="Proteomes" id="UP000321805"/>
    </source>
</evidence>